<accession>A0A6H3FB46</accession>
<proteinExistence type="predicted"/>
<evidence type="ECO:0008006" key="3">
    <source>
        <dbReference type="Google" id="ProtNLM"/>
    </source>
</evidence>
<dbReference type="Pfam" id="PF19821">
    <property type="entry name" value="Phage_capsid_2"/>
    <property type="match status" value="1"/>
</dbReference>
<protein>
    <recommendedName>
        <fullName evidence="3">Phage major capsid protein</fullName>
    </recommendedName>
</protein>
<reference evidence="1 2" key="1">
    <citation type="submission" date="2018-12" db="EMBL/GenBank/DDBJ databases">
        <title>First genome draft of Desulfovibrio legallis sp. nov.</title>
        <authorList>
            <person name="Ben Dhia O."/>
            <person name="Najjari A."/>
            <person name="Ferjani R."/>
            <person name="Fhoula I."/>
            <person name="Fardeau M.-L."/>
            <person name="Boudabbous A."/>
            <person name="Ouzari H.I."/>
        </authorList>
    </citation>
    <scope>NUCLEOTIDE SEQUENCE [LARGE SCALE GENOMIC DNA]</scope>
    <source>
        <strain evidence="1 2">H1T</strain>
    </source>
</reference>
<dbReference type="RefSeq" id="WP_130958026.1">
    <property type="nucleotide sequence ID" value="NZ_DBFBQU010000199.1"/>
</dbReference>
<dbReference type="Proteomes" id="UP000292919">
    <property type="component" value="Unassembled WGS sequence"/>
</dbReference>
<keyword evidence="2" id="KW-1185">Reference proteome</keyword>
<dbReference type="AlphaFoldDB" id="A0A6H3FB46"/>
<evidence type="ECO:0000313" key="1">
    <source>
        <dbReference type="EMBL" id="TBH79528.1"/>
    </source>
</evidence>
<gene>
    <name evidence="1" type="ORF">EB812_08020</name>
</gene>
<comment type="caution">
    <text evidence="1">The sequence shown here is derived from an EMBL/GenBank/DDBJ whole genome shotgun (WGS) entry which is preliminary data.</text>
</comment>
<sequence>MPNDVSAAFVTQYEAEVFMAYQQGASKLRNLVRTRPGVVGSSDKFTKIGKGEATQKTRHAAVVPMDVDHSQATATLEDWYAPDYVDKLDEYKIKHDERRALTWSGAAAIGRKVDSLIIGAAGAALPAGQVMGDGTGIMTLDLVMDAFALFNEGEVPDDGQRYAVVGPRQWNQLLLIDQFAKSDYVGTDAPVWLRGTEAKRWLNIIWLMHTGLPVTGAGTAAAYTGCYLFHKTALGLAEGGQGVVSEINYVPEKVAYLCNNMISAGAVRIDDLGVVRINALNKKAA</sequence>
<evidence type="ECO:0000313" key="2">
    <source>
        <dbReference type="Proteomes" id="UP000292919"/>
    </source>
</evidence>
<name>A0A6H3FB46_9BACT</name>
<dbReference type="EMBL" id="SIXC01000008">
    <property type="protein sequence ID" value="TBH79528.1"/>
    <property type="molecule type" value="Genomic_DNA"/>
</dbReference>
<dbReference type="InterPro" id="IPR045565">
    <property type="entry name" value="Phage_capsid_2"/>
</dbReference>
<organism evidence="1 2">
    <name type="scientific">Desulfovibrio legallii</name>
    <dbReference type="NCBI Taxonomy" id="571438"/>
    <lineage>
        <taxon>Bacteria</taxon>
        <taxon>Pseudomonadati</taxon>
        <taxon>Thermodesulfobacteriota</taxon>
        <taxon>Desulfovibrionia</taxon>
        <taxon>Desulfovibrionales</taxon>
        <taxon>Desulfovibrionaceae</taxon>
        <taxon>Desulfovibrio</taxon>
    </lineage>
</organism>